<name>A0ABU8NAV9_9PSEU</name>
<sequence>MRGRGQGRRESVDEVIERLVREGRFSEATAERKRVVEATSFRMTQRTARAHRSAVDRSRRSGAGAEAAAQDAATARLIAASLEQSLARHPEFADPEVVRWLAPTRRERLVDRVRRRWSGGTP</sequence>
<reference evidence="2 3" key="1">
    <citation type="submission" date="2024-03" db="EMBL/GenBank/DDBJ databases">
        <title>Actinomycetospora sp. OC33-EN06, a novel actinomycete isolated from wild orchid (Aerides multiflora).</title>
        <authorList>
            <person name="Suriyachadkun C."/>
        </authorList>
    </citation>
    <scope>NUCLEOTIDE SEQUENCE [LARGE SCALE GENOMIC DNA]</scope>
    <source>
        <strain evidence="2 3">OC33-EN06</strain>
    </source>
</reference>
<evidence type="ECO:0000313" key="3">
    <source>
        <dbReference type="Proteomes" id="UP001370100"/>
    </source>
</evidence>
<evidence type="ECO:0008006" key="4">
    <source>
        <dbReference type="Google" id="ProtNLM"/>
    </source>
</evidence>
<keyword evidence="3" id="KW-1185">Reference proteome</keyword>
<dbReference type="RefSeq" id="WP_337717211.1">
    <property type="nucleotide sequence ID" value="NZ_JBBEGL010000007.1"/>
</dbReference>
<accession>A0ABU8NAV9</accession>
<evidence type="ECO:0000313" key="2">
    <source>
        <dbReference type="EMBL" id="MEJ2889540.1"/>
    </source>
</evidence>
<dbReference type="Proteomes" id="UP001370100">
    <property type="component" value="Unassembled WGS sequence"/>
</dbReference>
<gene>
    <name evidence="2" type="ORF">WCD41_23975</name>
</gene>
<evidence type="ECO:0000256" key="1">
    <source>
        <dbReference type="SAM" id="MobiDB-lite"/>
    </source>
</evidence>
<comment type="caution">
    <text evidence="2">The sequence shown here is derived from an EMBL/GenBank/DDBJ whole genome shotgun (WGS) entry which is preliminary data.</text>
</comment>
<protein>
    <recommendedName>
        <fullName evidence="4">Regulatory protein RecX</fullName>
    </recommendedName>
</protein>
<feature type="region of interest" description="Disordered" evidence="1">
    <location>
        <begin position="43"/>
        <end position="68"/>
    </location>
</feature>
<proteinExistence type="predicted"/>
<dbReference type="EMBL" id="JBBEGL010000007">
    <property type="protein sequence ID" value="MEJ2889540.1"/>
    <property type="molecule type" value="Genomic_DNA"/>
</dbReference>
<organism evidence="2 3">
    <name type="scientific">Actinomycetospora aeridis</name>
    <dbReference type="NCBI Taxonomy" id="3129231"/>
    <lineage>
        <taxon>Bacteria</taxon>
        <taxon>Bacillati</taxon>
        <taxon>Actinomycetota</taxon>
        <taxon>Actinomycetes</taxon>
        <taxon>Pseudonocardiales</taxon>
        <taxon>Pseudonocardiaceae</taxon>
        <taxon>Actinomycetospora</taxon>
    </lineage>
</organism>